<feature type="compositionally biased region" description="Low complexity" evidence="11">
    <location>
        <begin position="227"/>
        <end position="241"/>
    </location>
</feature>
<dbReference type="InterPro" id="IPR003691">
    <property type="entry name" value="FluC"/>
</dbReference>
<feature type="compositionally biased region" description="Basic and acidic residues" evidence="11">
    <location>
        <begin position="242"/>
        <end position="254"/>
    </location>
</feature>
<dbReference type="HAMAP" id="MF_00454">
    <property type="entry name" value="FluC"/>
    <property type="match status" value="1"/>
</dbReference>
<evidence type="ECO:0000256" key="7">
    <source>
        <dbReference type="ARBA" id="ARBA00035120"/>
    </source>
</evidence>
<name>A0ABS4X462_9MICO</name>
<proteinExistence type="inferred from homology"/>
<evidence type="ECO:0000313" key="13">
    <source>
        <dbReference type="Proteomes" id="UP001519290"/>
    </source>
</evidence>
<dbReference type="PANTHER" id="PTHR28259:SF1">
    <property type="entry name" value="FLUORIDE EXPORT PROTEIN 1-RELATED"/>
    <property type="match status" value="1"/>
</dbReference>
<gene>
    <name evidence="10" type="primary">fluC</name>
    <name evidence="10" type="synonym">crcB</name>
    <name evidence="12" type="ORF">JOF43_003007</name>
</gene>
<reference evidence="12 13" key="1">
    <citation type="submission" date="2021-03" db="EMBL/GenBank/DDBJ databases">
        <title>Sequencing the genomes of 1000 actinobacteria strains.</title>
        <authorList>
            <person name="Klenk H.-P."/>
        </authorList>
    </citation>
    <scope>NUCLEOTIDE SEQUENCE [LARGE SCALE GENOMIC DNA]</scope>
    <source>
        <strain evidence="12 13">DSM 14566</strain>
    </source>
</reference>
<evidence type="ECO:0000256" key="8">
    <source>
        <dbReference type="ARBA" id="ARBA00035585"/>
    </source>
</evidence>
<dbReference type="EMBL" id="JAGIOD010000002">
    <property type="protein sequence ID" value="MBP2383018.1"/>
    <property type="molecule type" value="Genomic_DNA"/>
</dbReference>
<evidence type="ECO:0000256" key="2">
    <source>
        <dbReference type="ARBA" id="ARBA00022475"/>
    </source>
</evidence>
<feature type="transmembrane region" description="Helical" evidence="10">
    <location>
        <begin position="53"/>
        <end position="73"/>
    </location>
</feature>
<keyword evidence="6 10" id="KW-0407">Ion channel</keyword>
<keyword evidence="10" id="KW-0479">Metal-binding</keyword>
<evidence type="ECO:0000256" key="3">
    <source>
        <dbReference type="ARBA" id="ARBA00022692"/>
    </source>
</evidence>
<keyword evidence="10" id="KW-0813">Transport</keyword>
<keyword evidence="4 10" id="KW-1133">Transmembrane helix</keyword>
<evidence type="ECO:0000256" key="4">
    <source>
        <dbReference type="ARBA" id="ARBA00022989"/>
    </source>
</evidence>
<keyword evidence="10" id="KW-0406">Ion transport</keyword>
<feature type="compositionally biased region" description="Basic and acidic residues" evidence="11">
    <location>
        <begin position="181"/>
        <end position="195"/>
    </location>
</feature>
<protein>
    <recommendedName>
        <fullName evidence="10">Fluoride-specific ion channel FluC</fullName>
    </recommendedName>
</protein>
<sequence length="254" mass="26322">MTSSPTPPPHTSRRDDPRMQTVEMAALRLEDVSDGDTFGSGPVQARLTPRRTALLVAAGGAIGALLRFVLMVISPTVATPTLVELPWATLWANVLGCLILGTLTGVLEVRPGRPWMLPLLGTGLCGGFTTMSTVVLEGSAMIGADFPMQAFAYALATVFGCLGAMVGGLLGGRRLAHRAAARSDRAGRGASRTDRVGTSSELADSDSSQPDSDVEQAGSDSHRGGSDPEPAGSDPDPAGPDTEQRPARDQGEES</sequence>
<feature type="region of interest" description="Disordered" evidence="11">
    <location>
        <begin position="180"/>
        <end position="254"/>
    </location>
</feature>
<keyword evidence="13" id="KW-1185">Reference proteome</keyword>
<comment type="catalytic activity">
    <reaction evidence="8">
        <text>fluoride(in) = fluoride(out)</text>
        <dbReference type="Rhea" id="RHEA:76159"/>
        <dbReference type="ChEBI" id="CHEBI:17051"/>
    </reaction>
    <physiologicalReaction direction="left-to-right" evidence="8">
        <dbReference type="Rhea" id="RHEA:76160"/>
    </physiologicalReaction>
</comment>
<feature type="transmembrane region" description="Helical" evidence="10">
    <location>
        <begin position="150"/>
        <end position="172"/>
    </location>
</feature>
<feature type="compositionally biased region" description="Polar residues" evidence="11">
    <location>
        <begin position="196"/>
        <end position="211"/>
    </location>
</feature>
<feature type="transmembrane region" description="Helical" evidence="10">
    <location>
        <begin position="119"/>
        <end position="144"/>
    </location>
</feature>
<evidence type="ECO:0000256" key="11">
    <source>
        <dbReference type="SAM" id="MobiDB-lite"/>
    </source>
</evidence>
<keyword evidence="2 10" id="KW-1003">Cell membrane</keyword>
<evidence type="ECO:0000256" key="5">
    <source>
        <dbReference type="ARBA" id="ARBA00023136"/>
    </source>
</evidence>
<comment type="subcellular location">
    <subcellularLocation>
        <location evidence="1 10">Cell membrane</location>
        <topology evidence="1 10">Multi-pass membrane protein</topology>
    </subcellularLocation>
</comment>
<comment type="caution">
    <text evidence="12">The sequence shown here is derived from an EMBL/GenBank/DDBJ whole genome shotgun (WGS) entry which is preliminary data.</text>
</comment>
<dbReference type="Proteomes" id="UP001519290">
    <property type="component" value="Unassembled WGS sequence"/>
</dbReference>
<keyword evidence="10" id="KW-0915">Sodium</keyword>
<feature type="binding site" evidence="10">
    <location>
        <position position="129"/>
    </location>
    <ligand>
        <name>Na(+)</name>
        <dbReference type="ChEBI" id="CHEBI:29101"/>
        <note>structural</note>
    </ligand>
</feature>
<keyword evidence="5 10" id="KW-0472">Membrane</keyword>
<comment type="function">
    <text evidence="9 10">Fluoride-specific ion channel. Important for reducing fluoride concentration in the cell, thus reducing its toxicity.</text>
</comment>
<comment type="similarity">
    <text evidence="7 10">Belongs to the fluoride channel Fluc/FEX (TC 1.A.43) family.</text>
</comment>
<dbReference type="RefSeq" id="WP_342592196.1">
    <property type="nucleotide sequence ID" value="NZ_BAAAJW010000005.1"/>
</dbReference>
<evidence type="ECO:0000256" key="10">
    <source>
        <dbReference type="HAMAP-Rule" id="MF_00454"/>
    </source>
</evidence>
<dbReference type="Pfam" id="PF02537">
    <property type="entry name" value="CRCB"/>
    <property type="match status" value="1"/>
</dbReference>
<feature type="binding site" evidence="10">
    <location>
        <position position="126"/>
    </location>
    <ligand>
        <name>Na(+)</name>
        <dbReference type="ChEBI" id="CHEBI:29101"/>
        <note>structural</note>
    </ligand>
</feature>
<comment type="activity regulation">
    <text evidence="10">Na(+) is not transported, but it plays an essential structural role and its presence is essential for fluoride channel function.</text>
</comment>
<evidence type="ECO:0000256" key="1">
    <source>
        <dbReference type="ARBA" id="ARBA00004651"/>
    </source>
</evidence>
<evidence type="ECO:0000313" key="12">
    <source>
        <dbReference type="EMBL" id="MBP2383018.1"/>
    </source>
</evidence>
<evidence type="ECO:0000256" key="6">
    <source>
        <dbReference type="ARBA" id="ARBA00023303"/>
    </source>
</evidence>
<dbReference type="PANTHER" id="PTHR28259">
    <property type="entry name" value="FLUORIDE EXPORT PROTEIN 1-RELATED"/>
    <property type="match status" value="1"/>
</dbReference>
<organism evidence="12 13">
    <name type="scientific">Brachybacterium sacelli</name>
    <dbReference type="NCBI Taxonomy" id="173364"/>
    <lineage>
        <taxon>Bacteria</taxon>
        <taxon>Bacillati</taxon>
        <taxon>Actinomycetota</taxon>
        <taxon>Actinomycetes</taxon>
        <taxon>Micrococcales</taxon>
        <taxon>Dermabacteraceae</taxon>
        <taxon>Brachybacterium</taxon>
    </lineage>
</organism>
<accession>A0ABS4X462</accession>
<feature type="transmembrane region" description="Helical" evidence="10">
    <location>
        <begin position="85"/>
        <end position="107"/>
    </location>
</feature>
<keyword evidence="3 10" id="KW-0812">Transmembrane</keyword>
<evidence type="ECO:0000256" key="9">
    <source>
        <dbReference type="ARBA" id="ARBA00049940"/>
    </source>
</evidence>